<dbReference type="AlphaFoldDB" id="F2JXW2"/>
<evidence type="ECO:0000256" key="1">
    <source>
        <dbReference type="SAM" id="Coils"/>
    </source>
</evidence>
<feature type="transmembrane region" description="Helical" evidence="2">
    <location>
        <begin position="97"/>
        <end position="117"/>
    </location>
</feature>
<dbReference type="HOGENOM" id="CLU_096404_0_0_6"/>
<dbReference type="Proteomes" id="UP000001062">
    <property type="component" value="Chromosome"/>
</dbReference>
<dbReference type="EMBL" id="CP002583">
    <property type="protein sequence ID" value="ADZ89611.1"/>
    <property type="molecule type" value="Genomic_DNA"/>
</dbReference>
<sequence>MSRSLRYRRPEIQDHLASQYVVGTLSTRCRKRLETLAEQIPELENRIYHWQQRMTPINDALAEATPPKKVWKQLNQLSRSEDQSRSFTTVIWQAINVWRAATGMALLALLITVYLPIDNNQNPQFKSANYIASLNKPLSPDTLGAQASHITYEPNIVIAAYKGNEKRKSELHLQWNQRQEKTSLTGLTIWASSQVDGSLTSLGSVSLLENGRTLNKEEWSTIKNSAELMIIEGNHSDGTVRFRGPCLQLKTWQVSGPNNASF</sequence>
<gene>
    <name evidence="3" type="ordered locus">Marme_0308</name>
</gene>
<evidence type="ECO:0000313" key="4">
    <source>
        <dbReference type="Proteomes" id="UP000001062"/>
    </source>
</evidence>
<evidence type="ECO:0000313" key="3">
    <source>
        <dbReference type="EMBL" id="ADZ89611.1"/>
    </source>
</evidence>
<keyword evidence="2" id="KW-0812">Transmembrane</keyword>
<dbReference type="PATRIC" id="fig|717774.3.peg.316"/>
<accession>F2JXW2</accession>
<dbReference type="STRING" id="717774.Marme_0308"/>
<organism evidence="3 4">
    <name type="scientific">Marinomonas mediterranea (strain ATCC 700492 / JCM 21426 / NBRC 103028 / MMB-1)</name>
    <dbReference type="NCBI Taxonomy" id="717774"/>
    <lineage>
        <taxon>Bacteria</taxon>
        <taxon>Pseudomonadati</taxon>
        <taxon>Pseudomonadota</taxon>
        <taxon>Gammaproteobacteria</taxon>
        <taxon>Oceanospirillales</taxon>
        <taxon>Oceanospirillaceae</taxon>
        <taxon>Marinomonas</taxon>
    </lineage>
</organism>
<proteinExistence type="predicted"/>
<keyword evidence="1" id="KW-0175">Coiled coil</keyword>
<protein>
    <submittedName>
        <fullName evidence="3">Uncharacterized protein</fullName>
    </submittedName>
</protein>
<keyword evidence="2" id="KW-0472">Membrane</keyword>
<keyword evidence="4" id="KW-1185">Reference proteome</keyword>
<evidence type="ECO:0000256" key="2">
    <source>
        <dbReference type="SAM" id="Phobius"/>
    </source>
</evidence>
<keyword evidence="2" id="KW-1133">Transmembrane helix</keyword>
<dbReference type="OrthoDB" id="5298046at2"/>
<name>F2JXW2_MARM1</name>
<reference evidence="3 4" key="1">
    <citation type="journal article" date="2012" name="Stand. Genomic Sci.">
        <title>Complete genome sequence of the melanogenic marine bacterium Marinomonas mediterranea type strain (MMB-1(T)).</title>
        <authorList>
            <person name="Lucas-Elio P."/>
            <person name="Goodwin L."/>
            <person name="Woyke T."/>
            <person name="Pitluck S."/>
            <person name="Nolan M."/>
            <person name="Kyrpides N.C."/>
            <person name="Detter J.C."/>
            <person name="Copeland A."/>
            <person name="Teshima H."/>
            <person name="Bruce D."/>
            <person name="Detter C."/>
            <person name="Tapia R."/>
            <person name="Han S."/>
            <person name="Land M.L."/>
            <person name="Ivanova N."/>
            <person name="Mikhailova N."/>
            <person name="Johnston A.W."/>
            <person name="Sanchez-Amat A."/>
        </authorList>
    </citation>
    <scope>NUCLEOTIDE SEQUENCE [LARGE SCALE GENOMIC DNA]</scope>
    <source>
        <strain evidence="4">ATCC 700492 / JCM 21426 / NBRC 103028 / MMB-1</strain>
    </source>
</reference>
<dbReference type="eggNOG" id="COG5343">
    <property type="taxonomic scope" value="Bacteria"/>
</dbReference>
<dbReference type="KEGG" id="mme:Marme_0308"/>
<feature type="coiled-coil region" evidence="1">
    <location>
        <begin position="26"/>
        <end position="53"/>
    </location>
</feature>
<dbReference type="RefSeq" id="WP_013659517.1">
    <property type="nucleotide sequence ID" value="NC_015276.1"/>
</dbReference>